<dbReference type="GO" id="GO:0003723">
    <property type="term" value="F:RNA binding"/>
    <property type="evidence" value="ECO:0007669"/>
    <property type="project" value="UniProtKB-UniRule"/>
</dbReference>
<dbReference type="Proteomes" id="UP000220133">
    <property type="component" value="Chromosome"/>
</dbReference>
<evidence type="ECO:0000256" key="1">
    <source>
        <dbReference type="ARBA" id="ARBA00022490"/>
    </source>
</evidence>
<reference evidence="4 5" key="1">
    <citation type="submission" date="2017-10" db="EMBL/GenBank/DDBJ databases">
        <title>Paenichitinophaga pekingensis gen. nov., sp. nov., isolated from activated sludge.</title>
        <authorList>
            <person name="Jin D."/>
            <person name="Kong X."/>
            <person name="Deng Y."/>
            <person name="Bai Z."/>
        </authorList>
    </citation>
    <scope>NUCLEOTIDE SEQUENCE [LARGE SCALE GENOMIC DNA]</scope>
    <source>
        <strain evidence="4 5">13</strain>
    </source>
</reference>
<dbReference type="GO" id="GO:0070930">
    <property type="term" value="P:trans-translation-dependent protein tagging"/>
    <property type="evidence" value="ECO:0007669"/>
    <property type="project" value="TreeGrafter"/>
</dbReference>
<dbReference type="CDD" id="cd09294">
    <property type="entry name" value="SmpB"/>
    <property type="match status" value="1"/>
</dbReference>
<protein>
    <recommendedName>
        <fullName evidence="3">SsrA-binding protein</fullName>
    </recommendedName>
    <alternativeName>
        <fullName evidence="3">Small protein B</fullName>
    </alternativeName>
</protein>
<dbReference type="InterPro" id="IPR000037">
    <property type="entry name" value="SsrA-bd_prot"/>
</dbReference>
<evidence type="ECO:0000313" key="5">
    <source>
        <dbReference type="Proteomes" id="UP000220133"/>
    </source>
</evidence>
<dbReference type="Pfam" id="PF01668">
    <property type="entry name" value="SmpB"/>
    <property type="match status" value="1"/>
</dbReference>
<evidence type="ECO:0000313" key="4">
    <source>
        <dbReference type="EMBL" id="ATL48538.1"/>
    </source>
</evidence>
<dbReference type="RefSeq" id="WP_098194911.1">
    <property type="nucleotide sequence ID" value="NZ_CP023777.1"/>
</dbReference>
<gene>
    <name evidence="3" type="primary">smpB</name>
    <name evidence="4" type="ORF">COR50_15975</name>
</gene>
<dbReference type="SUPFAM" id="SSF74982">
    <property type="entry name" value="Small protein B (SmpB)"/>
    <property type="match status" value="1"/>
</dbReference>
<keyword evidence="1 3" id="KW-0963">Cytoplasm</keyword>
<dbReference type="NCBIfam" id="NF003843">
    <property type="entry name" value="PRK05422.1"/>
    <property type="match status" value="1"/>
</dbReference>
<keyword evidence="5" id="KW-1185">Reference proteome</keyword>
<name>A0A291QX54_9BACT</name>
<proteinExistence type="inferred from homology"/>
<accession>A0A291QX54</accession>
<dbReference type="GO" id="GO:0070929">
    <property type="term" value="P:trans-translation"/>
    <property type="evidence" value="ECO:0007669"/>
    <property type="project" value="UniProtKB-UniRule"/>
</dbReference>
<dbReference type="InterPro" id="IPR020081">
    <property type="entry name" value="SsrA-bd_prot_CS"/>
</dbReference>
<comment type="similarity">
    <text evidence="3">Belongs to the SmpB family.</text>
</comment>
<dbReference type="PROSITE" id="PS01317">
    <property type="entry name" value="SSRP"/>
    <property type="match status" value="1"/>
</dbReference>
<dbReference type="KEGG" id="cbae:COR50_15975"/>
<organism evidence="4 5">
    <name type="scientific">Chitinophaga caeni</name>
    <dbReference type="NCBI Taxonomy" id="2029983"/>
    <lineage>
        <taxon>Bacteria</taxon>
        <taxon>Pseudomonadati</taxon>
        <taxon>Bacteroidota</taxon>
        <taxon>Chitinophagia</taxon>
        <taxon>Chitinophagales</taxon>
        <taxon>Chitinophagaceae</taxon>
        <taxon>Chitinophaga</taxon>
    </lineage>
</organism>
<dbReference type="EMBL" id="CP023777">
    <property type="protein sequence ID" value="ATL48538.1"/>
    <property type="molecule type" value="Genomic_DNA"/>
</dbReference>
<dbReference type="GO" id="GO:0005829">
    <property type="term" value="C:cytosol"/>
    <property type="evidence" value="ECO:0007669"/>
    <property type="project" value="TreeGrafter"/>
</dbReference>
<dbReference type="PANTHER" id="PTHR30308:SF2">
    <property type="entry name" value="SSRA-BINDING PROTEIN"/>
    <property type="match status" value="1"/>
</dbReference>
<dbReference type="OrthoDB" id="9805462at2"/>
<evidence type="ECO:0000256" key="2">
    <source>
        <dbReference type="ARBA" id="ARBA00022884"/>
    </source>
</evidence>
<sequence>MAEQKNRSAFYEYAIEDKFIAGMVLTGTEIKSIRAGKVSFNDSFCYFHKDELYVKSLHISEYSHGTYANHDPLRERKLLLTKRELRKLQNKLKDKGYTIVPLKIFISDKGYAKMEIGLGKGKKLHDKRDSIKQREAERELRRNFKV</sequence>
<dbReference type="InterPro" id="IPR023620">
    <property type="entry name" value="SmpB"/>
</dbReference>
<dbReference type="NCBIfam" id="TIGR00086">
    <property type="entry name" value="smpB"/>
    <property type="match status" value="1"/>
</dbReference>
<comment type="function">
    <text evidence="3">Required for rescue of stalled ribosomes mediated by trans-translation. Binds to transfer-messenger RNA (tmRNA), required for stable association of tmRNA with ribosomes. tmRNA and SmpB together mimic tRNA shape, replacing the anticodon stem-loop with SmpB. tmRNA is encoded by the ssrA gene; the 2 termini fold to resemble tRNA(Ala) and it encodes a 'tag peptide', a short internal open reading frame. During trans-translation Ala-aminoacylated tmRNA acts like a tRNA, entering the A-site of stalled ribosomes, displacing the stalled mRNA. The ribosome then switches to translate the ORF on the tmRNA; the nascent peptide is terminated with the 'tag peptide' encoded by the tmRNA and targeted for degradation. The ribosome is freed to recommence translation, which seems to be the essential function of trans-translation.</text>
</comment>
<evidence type="ECO:0000256" key="3">
    <source>
        <dbReference type="HAMAP-Rule" id="MF_00023"/>
    </source>
</evidence>
<comment type="subcellular location">
    <subcellularLocation>
        <location evidence="3">Cytoplasm</location>
    </subcellularLocation>
    <text evidence="3">The tmRNA-SmpB complex associates with stalled 70S ribosomes.</text>
</comment>
<dbReference type="Gene3D" id="2.40.280.10">
    <property type="match status" value="1"/>
</dbReference>
<dbReference type="HAMAP" id="MF_00023">
    <property type="entry name" value="SmpB"/>
    <property type="match status" value="1"/>
</dbReference>
<keyword evidence="2 3" id="KW-0694">RNA-binding</keyword>
<dbReference type="AlphaFoldDB" id="A0A291QX54"/>
<dbReference type="PANTHER" id="PTHR30308">
    <property type="entry name" value="TMRNA-BINDING COMPONENT OF TRANS-TRANSLATION TAGGING COMPLEX"/>
    <property type="match status" value="1"/>
</dbReference>